<evidence type="ECO:0000256" key="2">
    <source>
        <dbReference type="ARBA" id="ARBA00023015"/>
    </source>
</evidence>
<keyword evidence="5" id="KW-0539">Nucleus</keyword>
<evidence type="ECO:0000256" key="3">
    <source>
        <dbReference type="ARBA" id="ARBA00023125"/>
    </source>
</evidence>
<dbReference type="Pfam" id="PF03106">
    <property type="entry name" value="WRKY"/>
    <property type="match status" value="1"/>
</dbReference>
<evidence type="ECO:0000256" key="6">
    <source>
        <dbReference type="SAM" id="MobiDB-lite"/>
    </source>
</evidence>
<dbReference type="InterPro" id="IPR044810">
    <property type="entry name" value="WRKY_plant"/>
</dbReference>
<dbReference type="SUPFAM" id="SSF118290">
    <property type="entry name" value="WRKY DNA-binding domain"/>
    <property type="match status" value="1"/>
</dbReference>
<feature type="region of interest" description="Disordered" evidence="6">
    <location>
        <begin position="107"/>
        <end position="130"/>
    </location>
</feature>
<comment type="caution">
    <text evidence="8">The sequence shown here is derived from an EMBL/GenBank/DDBJ whole genome shotgun (WGS) entry which is preliminary data.</text>
</comment>
<proteinExistence type="predicted"/>
<evidence type="ECO:0000313" key="8">
    <source>
        <dbReference type="EMBL" id="TVU27259.1"/>
    </source>
</evidence>
<evidence type="ECO:0000256" key="4">
    <source>
        <dbReference type="ARBA" id="ARBA00023163"/>
    </source>
</evidence>
<dbReference type="PANTHER" id="PTHR31282">
    <property type="entry name" value="WRKY TRANSCRIPTION FACTOR 21-RELATED"/>
    <property type="match status" value="1"/>
</dbReference>
<dbReference type="Proteomes" id="UP000324897">
    <property type="component" value="Chromosome 2"/>
</dbReference>
<comment type="subcellular location">
    <subcellularLocation>
        <location evidence="1">Nucleus</location>
    </subcellularLocation>
</comment>
<keyword evidence="4" id="KW-0804">Transcription</keyword>
<dbReference type="InterPro" id="IPR003657">
    <property type="entry name" value="WRKY_dom"/>
</dbReference>
<dbReference type="Gene3D" id="2.20.25.80">
    <property type="entry name" value="WRKY domain"/>
    <property type="match status" value="1"/>
</dbReference>
<dbReference type="EMBL" id="RWGY01000013">
    <property type="protein sequence ID" value="TVU27259.1"/>
    <property type="molecule type" value="Genomic_DNA"/>
</dbReference>
<dbReference type="PROSITE" id="PS50811">
    <property type="entry name" value="WRKY"/>
    <property type="match status" value="1"/>
</dbReference>
<evidence type="ECO:0000256" key="1">
    <source>
        <dbReference type="ARBA" id="ARBA00004123"/>
    </source>
</evidence>
<keyword evidence="3" id="KW-0238">DNA-binding</keyword>
<protein>
    <recommendedName>
        <fullName evidence="7">WRKY domain-containing protein</fullName>
    </recommendedName>
</protein>
<sequence>MKQQHHPNKNSMYLPNQSPASDNPSCVCDHRLVMKEISREQSLVTQLRAIVLPALQADERSELVAQMFQNILDCSSKAMAELQLHQSDDTLVDDKKRVRRMPDSFNKEEDVKPHHQHKRRRFADSVSLETPVPHYDGRQWRKYGQKHINKSKHPRSYYRCTYRQEQDCKATKTVQQQDDSIGTDHPATYTVVYYGQHTCKGNNGDSGTDDSETNTTMQSSTDSQSSISGNFSDPCYLQRSVDGNKLIDKSTDSIKDNKYESFNMNEFADLAFDSWELDALLRFGA</sequence>
<dbReference type="GO" id="GO:0005634">
    <property type="term" value="C:nucleus"/>
    <property type="evidence" value="ECO:0007669"/>
    <property type="project" value="UniProtKB-SubCell"/>
</dbReference>
<accession>A0A5J9UTR7</accession>
<reference evidence="8 9" key="1">
    <citation type="journal article" date="2019" name="Sci. Rep.">
        <title>A high-quality genome of Eragrostis curvula grass provides insights into Poaceae evolution and supports new strategies to enhance forage quality.</title>
        <authorList>
            <person name="Carballo J."/>
            <person name="Santos B.A.C.M."/>
            <person name="Zappacosta D."/>
            <person name="Garbus I."/>
            <person name="Selva J.P."/>
            <person name="Gallo C.A."/>
            <person name="Diaz A."/>
            <person name="Albertini E."/>
            <person name="Caccamo M."/>
            <person name="Echenique V."/>
        </authorList>
    </citation>
    <scope>NUCLEOTIDE SEQUENCE [LARGE SCALE GENOMIC DNA]</scope>
    <source>
        <strain evidence="9">cv. Victoria</strain>
        <tissue evidence="8">Leaf</tissue>
    </source>
</reference>
<evidence type="ECO:0000259" key="7">
    <source>
        <dbReference type="PROSITE" id="PS50811"/>
    </source>
</evidence>
<feature type="region of interest" description="Disordered" evidence="6">
    <location>
        <begin position="200"/>
        <end position="231"/>
    </location>
</feature>
<keyword evidence="2" id="KW-0805">Transcription regulation</keyword>
<keyword evidence="9" id="KW-1185">Reference proteome</keyword>
<dbReference type="AlphaFoldDB" id="A0A5J9UTR7"/>
<feature type="compositionally biased region" description="Polar residues" evidence="6">
    <location>
        <begin position="9"/>
        <end position="21"/>
    </location>
</feature>
<feature type="domain" description="WRKY" evidence="7">
    <location>
        <begin position="136"/>
        <end position="176"/>
    </location>
</feature>
<dbReference type="SMART" id="SM00774">
    <property type="entry name" value="WRKY"/>
    <property type="match status" value="1"/>
</dbReference>
<evidence type="ECO:0000256" key="5">
    <source>
        <dbReference type="ARBA" id="ARBA00023242"/>
    </source>
</evidence>
<dbReference type="Gramene" id="TVU27259">
    <property type="protein sequence ID" value="TVU27259"/>
    <property type="gene ID" value="EJB05_29857"/>
</dbReference>
<feature type="compositionally biased region" description="Low complexity" evidence="6">
    <location>
        <begin position="213"/>
        <end position="228"/>
    </location>
</feature>
<dbReference type="InterPro" id="IPR036576">
    <property type="entry name" value="WRKY_dom_sf"/>
</dbReference>
<feature type="region of interest" description="Disordered" evidence="6">
    <location>
        <begin position="1"/>
        <end position="21"/>
    </location>
</feature>
<gene>
    <name evidence="8" type="ORF">EJB05_29857</name>
</gene>
<evidence type="ECO:0000313" key="9">
    <source>
        <dbReference type="Proteomes" id="UP000324897"/>
    </source>
</evidence>
<organism evidence="8 9">
    <name type="scientific">Eragrostis curvula</name>
    <name type="common">weeping love grass</name>
    <dbReference type="NCBI Taxonomy" id="38414"/>
    <lineage>
        <taxon>Eukaryota</taxon>
        <taxon>Viridiplantae</taxon>
        <taxon>Streptophyta</taxon>
        <taxon>Embryophyta</taxon>
        <taxon>Tracheophyta</taxon>
        <taxon>Spermatophyta</taxon>
        <taxon>Magnoliopsida</taxon>
        <taxon>Liliopsida</taxon>
        <taxon>Poales</taxon>
        <taxon>Poaceae</taxon>
        <taxon>PACMAD clade</taxon>
        <taxon>Chloridoideae</taxon>
        <taxon>Eragrostideae</taxon>
        <taxon>Eragrostidinae</taxon>
        <taxon>Eragrostis</taxon>
    </lineage>
</organism>
<feature type="non-terminal residue" evidence="8">
    <location>
        <position position="1"/>
    </location>
</feature>
<dbReference type="OrthoDB" id="2021064at2759"/>
<dbReference type="GO" id="GO:0043565">
    <property type="term" value="F:sequence-specific DNA binding"/>
    <property type="evidence" value="ECO:0007669"/>
    <property type="project" value="InterPro"/>
</dbReference>
<name>A0A5J9UTR7_9POAL</name>
<dbReference type="GO" id="GO:0003700">
    <property type="term" value="F:DNA-binding transcription factor activity"/>
    <property type="evidence" value="ECO:0007669"/>
    <property type="project" value="InterPro"/>
</dbReference>